<dbReference type="SUPFAM" id="SSF50630">
    <property type="entry name" value="Acid proteases"/>
    <property type="match status" value="1"/>
</dbReference>
<dbReference type="Gene3D" id="2.40.70.10">
    <property type="entry name" value="Acid Proteases"/>
    <property type="match status" value="2"/>
</dbReference>
<keyword evidence="2" id="KW-0645">Protease</keyword>
<accession>A0ABT2VPV0</accession>
<dbReference type="InterPro" id="IPR001969">
    <property type="entry name" value="Aspartic_peptidase_AS"/>
</dbReference>
<organism evidence="2 3">
    <name type="scientific">Alteromonas salexigens</name>
    <dbReference type="NCBI Taxonomy" id="2982530"/>
    <lineage>
        <taxon>Bacteria</taxon>
        <taxon>Pseudomonadati</taxon>
        <taxon>Pseudomonadota</taxon>
        <taxon>Gammaproteobacteria</taxon>
        <taxon>Alteromonadales</taxon>
        <taxon>Alteromonadaceae</taxon>
        <taxon>Alteromonas/Salinimonas group</taxon>
        <taxon>Alteromonas</taxon>
    </lineage>
</organism>
<comment type="caution">
    <text evidence="2">The sequence shown here is derived from an EMBL/GenBank/DDBJ whole genome shotgun (WGS) entry which is preliminary data.</text>
</comment>
<keyword evidence="2" id="KW-0378">Hydrolase</keyword>
<dbReference type="InterPro" id="IPR021109">
    <property type="entry name" value="Peptidase_aspartic_dom_sf"/>
</dbReference>
<feature type="domain" description="PDZ" evidence="1">
    <location>
        <begin position="325"/>
        <end position="382"/>
    </location>
</feature>
<dbReference type="GO" id="GO:0006508">
    <property type="term" value="P:proteolysis"/>
    <property type="evidence" value="ECO:0007669"/>
    <property type="project" value="UniProtKB-KW"/>
</dbReference>
<dbReference type="Gene3D" id="2.30.42.10">
    <property type="match status" value="1"/>
</dbReference>
<evidence type="ECO:0000259" key="1">
    <source>
        <dbReference type="Pfam" id="PF00595"/>
    </source>
</evidence>
<dbReference type="Pfam" id="PF00595">
    <property type="entry name" value="PDZ"/>
    <property type="match status" value="1"/>
</dbReference>
<dbReference type="Proteomes" id="UP001209257">
    <property type="component" value="Unassembled WGS sequence"/>
</dbReference>
<dbReference type="SUPFAM" id="SSF50156">
    <property type="entry name" value="PDZ domain-like"/>
    <property type="match status" value="1"/>
</dbReference>
<dbReference type="RefSeq" id="WP_262994498.1">
    <property type="nucleotide sequence ID" value="NZ_JAOTJC010000008.1"/>
</dbReference>
<dbReference type="PROSITE" id="PS51257">
    <property type="entry name" value="PROKAR_LIPOPROTEIN"/>
    <property type="match status" value="1"/>
</dbReference>
<reference evidence="3" key="1">
    <citation type="submission" date="2023-07" db="EMBL/GenBank/DDBJ databases">
        <title>Study on multiphase classification of strain Alteromonas salexigens isolated from the Yellow Sea.</title>
        <authorList>
            <person name="Sun L."/>
        </authorList>
    </citation>
    <scope>NUCLEOTIDE SEQUENCE [LARGE SCALE GENOMIC DNA]</scope>
    <source>
        <strain evidence="3">ASW11-19</strain>
    </source>
</reference>
<evidence type="ECO:0000313" key="3">
    <source>
        <dbReference type="Proteomes" id="UP001209257"/>
    </source>
</evidence>
<evidence type="ECO:0000313" key="2">
    <source>
        <dbReference type="EMBL" id="MCU7555135.1"/>
    </source>
</evidence>
<sequence length="418" mass="47363">MVFRVLLLTAVVVSITACNVASHVRMRYANDNLTVNWPADVEHLPLKTHYIGEKPHVYVEVNGQSGFLFLIDSGASLTYFMDTPQVRALNLPQGYDLQVGGWGSQEDSKVYQSQVATLALEEAFFEDVNVAYLPVSHSRYYASPNEAIIDGVLGHDILRHFAWRFDKKHNRIDVSPQSFSADENDIAIPFDISFSKLSVPAKVTLNPRHTVERDILIDTGSRHFFKLNQTYLDEEDISLSQRSVTGADFGLSGRAVHQRVTLPQVQVGDWALNNVKTNLIKTEDPDDFWVIGSAALSQFITILDYHTGHLIVRNYPKHSFKSRYNLLGLELRKNRQDNFVVRYVMPDMAGATTDFQEGDIITRINGRQSPTISQEDWLKLTDTPGRYEICRRREQARTERCLEVASDHIAGYSNELGN</sequence>
<dbReference type="Pfam" id="PF13650">
    <property type="entry name" value="Asp_protease_2"/>
    <property type="match status" value="1"/>
</dbReference>
<protein>
    <submittedName>
        <fullName evidence="2">Aspartyl protease family protein</fullName>
    </submittedName>
</protein>
<dbReference type="EMBL" id="JAOTJC010000008">
    <property type="protein sequence ID" value="MCU7555135.1"/>
    <property type="molecule type" value="Genomic_DNA"/>
</dbReference>
<proteinExistence type="predicted"/>
<dbReference type="InterPro" id="IPR001478">
    <property type="entry name" value="PDZ"/>
</dbReference>
<keyword evidence="3" id="KW-1185">Reference proteome</keyword>
<dbReference type="PROSITE" id="PS00141">
    <property type="entry name" value="ASP_PROTEASE"/>
    <property type="match status" value="1"/>
</dbReference>
<dbReference type="InterPro" id="IPR036034">
    <property type="entry name" value="PDZ_sf"/>
</dbReference>
<dbReference type="GO" id="GO:0008233">
    <property type="term" value="F:peptidase activity"/>
    <property type="evidence" value="ECO:0007669"/>
    <property type="project" value="UniProtKB-KW"/>
</dbReference>
<name>A0ABT2VPV0_9ALTE</name>
<gene>
    <name evidence="2" type="ORF">OCL06_11050</name>
</gene>